<keyword evidence="1" id="KW-0813">Transport</keyword>
<dbReference type="GO" id="GO:0015473">
    <property type="term" value="F:fimbrial usher porin activity"/>
    <property type="evidence" value="ECO:0007669"/>
    <property type="project" value="InterPro"/>
</dbReference>
<dbReference type="InterPro" id="IPR042186">
    <property type="entry name" value="FimD_plug_dom"/>
</dbReference>
<evidence type="ECO:0000256" key="2">
    <source>
        <dbReference type="SAM" id="SignalP"/>
    </source>
</evidence>
<evidence type="ECO:0000256" key="1">
    <source>
        <dbReference type="RuleBase" id="RU003884"/>
    </source>
</evidence>
<keyword evidence="4" id="KW-1185">Reference proteome</keyword>
<evidence type="ECO:0000313" key="3">
    <source>
        <dbReference type="EMBL" id="PTX50544.1"/>
    </source>
</evidence>
<keyword evidence="1" id="KW-0812">Transmembrane</keyword>
<reference evidence="3 4" key="1">
    <citation type="submission" date="2018-04" db="EMBL/GenBank/DDBJ databases">
        <title>Genomic Encyclopedia of Archaeal and Bacterial Type Strains, Phase II (KMG-II): from individual species to whole genera.</title>
        <authorList>
            <person name="Goeker M."/>
        </authorList>
    </citation>
    <scope>NUCLEOTIDE SEQUENCE [LARGE SCALE GENOMIC DNA]</scope>
    <source>
        <strain evidence="3 4">DSM 21823</strain>
    </source>
</reference>
<dbReference type="EMBL" id="QBKP01000005">
    <property type="protein sequence ID" value="PTX50544.1"/>
    <property type="molecule type" value="Genomic_DNA"/>
</dbReference>
<proteinExistence type="inferred from homology"/>
<feature type="signal peptide" evidence="2">
    <location>
        <begin position="1"/>
        <end position="34"/>
    </location>
</feature>
<dbReference type="PROSITE" id="PS01151">
    <property type="entry name" value="FIMBRIAL_USHER"/>
    <property type="match status" value="1"/>
</dbReference>
<organism evidence="3 4">
    <name type="scientific">Gemmobacter caeni</name>
    <dbReference type="NCBI Taxonomy" id="589035"/>
    <lineage>
        <taxon>Bacteria</taxon>
        <taxon>Pseudomonadati</taxon>
        <taxon>Pseudomonadota</taxon>
        <taxon>Alphaproteobacteria</taxon>
        <taxon>Rhodobacterales</taxon>
        <taxon>Paracoccaceae</taxon>
        <taxon>Gemmobacter</taxon>
    </lineage>
</organism>
<keyword evidence="1" id="KW-1029">Fimbrium biogenesis</keyword>
<dbReference type="Gene3D" id="2.60.40.2610">
    <property type="entry name" value="Outer membrane usher protein FimD, plug domain"/>
    <property type="match status" value="1"/>
</dbReference>
<accession>A0A2T6B3B4</accession>
<dbReference type="GO" id="GO:0009297">
    <property type="term" value="P:pilus assembly"/>
    <property type="evidence" value="ECO:0007669"/>
    <property type="project" value="InterPro"/>
</dbReference>
<sequence length="748" mass="78575">MLLSRGSDGRSAVRRVLRRIVCSVALLAFPIAGAGQPDSPAPRELYLEVFVNGRAMNLVTRFTDHGNGLLVADADELRNSGILPDAAARRGEVRLDQLPGLRWDLDEAAQTISFEATDTALAPHVVSARPAPRPYEGEEGAVDSGFGLVLNYALDFEAVTADGSATDTTAAGAFEARLFLPLGAMTYGFALTEDEVAGLRHRRLETYWRSAFPGRAVQVQIGDFTTRGPSWTRPVRLGGLLVERNFSLRPDLVTIPLPSFAGSAAVPSAVEVYSNSIRTYATEVPAGPFTLTDLPLASGSGEAQVIVRDITGRETRVDLPFLVSSDLLRPGVADYAFALGAPRLGMGTDDDHYADDLFGAATFRIGVSEALTLHGHVEAGPDLRMGGLGATFRLGTLGTSTFSYARSRSDQGDGQLAELSGKLSFGRLQASGRLMRSWGDFSDIAAVTAEPGLAGDPASPLTRLGQISLTMPLSGPGGAAASLFAADTRRADGSADTSLGLAYSRPVLDGGTLSLSALTVRGQTSDTVLGLGLHVPLGKRGYAGSTLERRNDGFRLAATASGGNRDRQRGYDWRVQASREEATSLRANLGLNGRYGRAELGAQFSDRSRSLGLRLDGSVAVAGGGVFLTRRIQDSFAVVDAGAAGVEVKSENRLVGRTGRSGRLLVPDLRGYERNVLSIDPSTLPLDAAIGSTRQTVRPAYHSGARVDFGVEANPAGAMIVLVDAGGLPLDVGGGVQINGRDDGLLVG</sequence>
<evidence type="ECO:0000313" key="4">
    <source>
        <dbReference type="Proteomes" id="UP000244224"/>
    </source>
</evidence>
<dbReference type="PANTHER" id="PTHR30451">
    <property type="entry name" value="OUTER MEMBRANE USHER PROTEIN"/>
    <property type="match status" value="1"/>
</dbReference>
<gene>
    <name evidence="3" type="ORF">C8N34_105189</name>
</gene>
<keyword evidence="1" id="KW-0998">Cell outer membrane</keyword>
<dbReference type="InterPro" id="IPR018030">
    <property type="entry name" value="Fimbrial_membr_usher_CS"/>
</dbReference>
<dbReference type="Proteomes" id="UP000244224">
    <property type="component" value="Unassembled WGS sequence"/>
</dbReference>
<keyword evidence="2" id="KW-0732">Signal</keyword>
<comment type="caution">
    <text evidence="3">The sequence shown here is derived from an EMBL/GenBank/DDBJ whole genome shotgun (WGS) entry which is preliminary data.</text>
</comment>
<keyword evidence="1" id="KW-0472">Membrane</keyword>
<dbReference type="PANTHER" id="PTHR30451:SF5">
    <property type="entry name" value="SLR0019 PROTEIN"/>
    <property type="match status" value="1"/>
</dbReference>
<dbReference type="GO" id="GO:0009279">
    <property type="term" value="C:cell outer membrane"/>
    <property type="evidence" value="ECO:0007669"/>
    <property type="project" value="UniProtKB-SubCell"/>
</dbReference>
<feature type="chain" id="PRO_5015632407" evidence="2">
    <location>
        <begin position="35"/>
        <end position="748"/>
    </location>
</feature>
<dbReference type="AlphaFoldDB" id="A0A2T6B3B4"/>
<name>A0A2T6B3B4_9RHOB</name>
<dbReference type="Pfam" id="PF00577">
    <property type="entry name" value="Usher"/>
    <property type="match status" value="1"/>
</dbReference>
<comment type="similarity">
    <text evidence="1">Belongs to the fimbrial export usher family.</text>
</comment>
<dbReference type="InterPro" id="IPR000015">
    <property type="entry name" value="Fimb_usher"/>
</dbReference>
<dbReference type="Gene3D" id="2.60.40.3110">
    <property type="match status" value="1"/>
</dbReference>
<protein>
    <submittedName>
        <fullName evidence="3">Outer membrane usher protein</fullName>
    </submittedName>
</protein>
<comment type="subcellular location">
    <subcellularLocation>
        <location evidence="1">Cell outer membrane</location>
        <topology evidence="1">Multi-pass membrane protein</topology>
    </subcellularLocation>
</comment>